<gene>
    <name evidence="1" type="ORF">DLM85_14950</name>
</gene>
<evidence type="ECO:0000313" key="2">
    <source>
        <dbReference type="Proteomes" id="UP000248553"/>
    </source>
</evidence>
<dbReference type="Proteomes" id="UP000248553">
    <property type="component" value="Unassembled WGS sequence"/>
</dbReference>
<name>A0A328BHJ2_9BACT</name>
<sequence length="219" mass="23676">MLIGLAGLSTPAPEPGPVFKPEMVPATAVRTAAFVPTGWLLEKQINGDLNGDNRPDPVLMLVERPSASAPEARRERALVVLLNEPSGQLRRVAASGTALYCTGCFNSDRTAAPDLTITKGTLSVRHLSGVAQTLDVTQRYRFEAGRVRLVGESVMQSSRLKLDTTYKRTDYLTGQQQTEHITADPADPNGAKQLVTRKDAKVPTAPRFLEDVNVASLNL</sequence>
<accession>A0A328BHJ2</accession>
<evidence type="ECO:0000313" key="1">
    <source>
        <dbReference type="EMBL" id="RAK66001.1"/>
    </source>
</evidence>
<proteinExistence type="predicted"/>
<organism evidence="1 2">
    <name type="scientific">Hymenobacter edaphi</name>
    <dbReference type="NCBI Taxonomy" id="2211146"/>
    <lineage>
        <taxon>Bacteria</taxon>
        <taxon>Pseudomonadati</taxon>
        <taxon>Bacteroidota</taxon>
        <taxon>Cytophagia</taxon>
        <taxon>Cytophagales</taxon>
        <taxon>Hymenobacteraceae</taxon>
        <taxon>Hymenobacter</taxon>
    </lineage>
</organism>
<keyword evidence="2" id="KW-1185">Reference proteome</keyword>
<comment type="caution">
    <text evidence="1">The sequence shown here is derived from an EMBL/GenBank/DDBJ whole genome shotgun (WGS) entry which is preliminary data.</text>
</comment>
<protein>
    <submittedName>
        <fullName evidence="1">Uncharacterized protein</fullName>
    </submittedName>
</protein>
<dbReference type="EMBL" id="QHKM01000004">
    <property type="protein sequence ID" value="RAK66001.1"/>
    <property type="molecule type" value="Genomic_DNA"/>
</dbReference>
<dbReference type="AlphaFoldDB" id="A0A328BHJ2"/>
<reference evidence="2" key="1">
    <citation type="submission" date="2018-05" db="EMBL/GenBank/DDBJ databases">
        <authorList>
            <person name="Nie L."/>
        </authorList>
    </citation>
    <scope>NUCLEOTIDE SEQUENCE [LARGE SCALE GENOMIC DNA]</scope>
    <source>
        <strain evidence="2">NL</strain>
    </source>
</reference>